<dbReference type="RefSeq" id="XP_028463514.1">
    <property type="nucleotide sequence ID" value="XM_028613601.1"/>
</dbReference>
<feature type="region of interest" description="Disordered" evidence="1">
    <location>
        <begin position="175"/>
        <end position="300"/>
    </location>
</feature>
<dbReference type="EMBL" id="ML119060">
    <property type="protein sequence ID" value="ROT35708.1"/>
    <property type="molecule type" value="Genomic_DNA"/>
</dbReference>
<evidence type="ECO:0000256" key="1">
    <source>
        <dbReference type="SAM" id="MobiDB-lite"/>
    </source>
</evidence>
<evidence type="ECO:0000313" key="2">
    <source>
        <dbReference type="EMBL" id="ROT35708.1"/>
    </source>
</evidence>
<evidence type="ECO:0000313" key="3">
    <source>
        <dbReference type="Proteomes" id="UP000272025"/>
    </source>
</evidence>
<dbReference type="AlphaFoldDB" id="A0A3N2PMG6"/>
<dbReference type="OrthoDB" id="5429993at2759"/>
<gene>
    <name evidence="2" type="ORF">SODALDRAFT_352625</name>
</gene>
<dbReference type="Proteomes" id="UP000272025">
    <property type="component" value="Unassembled WGS sequence"/>
</dbReference>
<accession>A0A3N2PMG6</accession>
<dbReference type="STRING" id="1314773.A0A3N2PMG6"/>
<proteinExistence type="predicted"/>
<reference evidence="2 3" key="1">
    <citation type="journal article" date="2018" name="Mol. Ecol.">
        <title>The obligate alkalophilic soda-lake fungus Sodiomyces alkalinus has shifted to a protein diet.</title>
        <authorList>
            <person name="Grum-Grzhimaylo A.A."/>
            <person name="Falkoski D.L."/>
            <person name="van den Heuvel J."/>
            <person name="Valero-Jimenez C.A."/>
            <person name="Min B."/>
            <person name="Choi I.G."/>
            <person name="Lipzen A."/>
            <person name="Daum C.G."/>
            <person name="Aanen D.K."/>
            <person name="Tsang A."/>
            <person name="Henrissat B."/>
            <person name="Bilanenko E.N."/>
            <person name="de Vries R.P."/>
            <person name="van Kan J.A.L."/>
            <person name="Grigoriev I.V."/>
            <person name="Debets A.J.M."/>
        </authorList>
    </citation>
    <scope>NUCLEOTIDE SEQUENCE [LARGE SCALE GENOMIC DNA]</scope>
    <source>
        <strain evidence="2 3">F11</strain>
    </source>
</reference>
<feature type="compositionally biased region" description="Low complexity" evidence="1">
    <location>
        <begin position="219"/>
        <end position="262"/>
    </location>
</feature>
<protein>
    <submittedName>
        <fullName evidence="2">Uncharacterized protein</fullName>
    </submittedName>
</protein>
<name>A0A3N2PMG6_SODAK</name>
<dbReference type="GeneID" id="39582079"/>
<keyword evidence="3" id="KW-1185">Reference proteome</keyword>
<organism evidence="2 3">
    <name type="scientific">Sodiomyces alkalinus (strain CBS 110278 / VKM F-3762 / F11)</name>
    <name type="common">Alkaliphilic filamentous fungus</name>
    <dbReference type="NCBI Taxonomy" id="1314773"/>
    <lineage>
        <taxon>Eukaryota</taxon>
        <taxon>Fungi</taxon>
        <taxon>Dikarya</taxon>
        <taxon>Ascomycota</taxon>
        <taxon>Pezizomycotina</taxon>
        <taxon>Sordariomycetes</taxon>
        <taxon>Hypocreomycetidae</taxon>
        <taxon>Glomerellales</taxon>
        <taxon>Plectosphaerellaceae</taxon>
        <taxon>Sodiomyces</taxon>
    </lineage>
</organism>
<sequence>MLDRFISHRLANSPSRPKTCIAKCCPFRHLKPPTCFWCQWAFYFHRYIDLRVWPQESSSSFWDSDRPNRNYHRCRDFDFGEDISSGRGNFPCCSSTSHSVTLPTQCFHLWRHFIRWCPGLDDSGHYCHDYSENKANARLGPGGARLGHTRAKSTVTASSTVAASTAGNILSNAPILRPPVQTTSSSVSSTVVTVPKTRSRSPHARNPSTAEREDRRPQTTSRSLSTATTTSSMATSTSSSRTPPLTSDTTTSLSSKPTPQLSKRPAFTTLQQHYSPLRKTGPKPLTATYLAPPSPSKRPANIAASAETTRLQTELLQLHLLHRDAPATHASWHASARRALEARHADLALHNRQVSDAEVEVVERANVATLLAWGGTGAATGVGTLEQKIQVLDAVLTGLWGLDSPGGRYARVARRFERWCDRMVGADALRQRISSQDHDDAFLLLLGLGEAGNGTGNGNGTAVEDGHVLVGGLDDAWKDDVAGLVRRLDGWRRQLHHLGDAPRIDGAAGAASAHENSAGDGGKQEMVSSLCRILEGCRSLVGDMLAELAIMEDIERAAVENETDWIRRMNREEDLVARHNHCDTPRAGAVWRVF</sequence>
<feature type="compositionally biased region" description="Low complexity" evidence="1">
    <location>
        <begin position="178"/>
        <end position="196"/>
    </location>
</feature>